<dbReference type="PANTHER" id="PTHR48125">
    <property type="entry name" value="LP07818P1"/>
    <property type="match status" value="1"/>
</dbReference>
<feature type="compositionally biased region" description="Pro residues" evidence="1">
    <location>
        <begin position="919"/>
        <end position="938"/>
    </location>
</feature>
<feature type="compositionally biased region" description="Acidic residues" evidence="1">
    <location>
        <begin position="824"/>
        <end position="838"/>
    </location>
</feature>
<feature type="compositionally biased region" description="Pro residues" evidence="1">
    <location>
        <begin position="1454"/>
        <end position="1463"/>
    </location>
</feature>
<dbReference type="PROSITE" id="PS50835">
    <property type="entry name" value="IG_LIKE"/>
    <property type="match status" value="1"/>
</dbReference>
<dbReference type="EMBL" id="JAWQEG010003466">
    <property type="protein sequence ID" value="KAK3866096.1"/>
    <property type="molecule type" value="Genomic_DNA"/>
</dbReference>
<keyword evidence="2" id="KW-0812">Transmembrane</keyword>
<feature type="compositionally biased region" description="Basic and acidic residues" evidence="1">
    <location>
        <begin position="1618"/>
        <end position="1634"/>
    </location>
</feature>
<feature type="region of interest" description="Disordered" evidence="1">
    <location>
        <begin position="1435"/>
        <end position="1509"/>
    </location>
</feature>
<dbReference type="PROSITE" id="PS01186">
    <property type="entry name" value="EGF_2"/>
    <property type="match status" value="1"/>
</dbReference>
<dbReference type="CDD" id="cd00096">
    <property type="entry name" value="Ig"/>
    <property type="match status" value="1"/>
</dbReference>
<feature type="compositionally biased region" description="Pro residues" evidence="1">
    <location>
        <begin position="946"/>
        <end position="985"/>
    </location>
</feature>
<name>A0AAE1F3C0_PETCI</name>
<feature type="transmembrane region" description="Helical" evidence="2">
    <location>
        <begin position="1201"/>
        <end position="1225"/>
    </location>
</feature>
<accession>A0AAE1F3C0</accession>
<dbReference type="Gene3D" id="4.10.1240.10">
    <property type="entry name" value="GPCR, family 2, extracellular hormone receptor domain"/>
    <property type="match status" value="1"/>
</dbReference>
<feature type="transmembrane region" description="Helical" evidence="2">
    <location>
        <begin position="1293"/>
        <end position="1313"/>
    </location>
</feature>
<proteinExistence type="predicted"/>
<dbReference type="SMART" id="SM00409">
    <property type="entry name" value="IG"/>
    <property type="match status" value="2"/>
</dbReference>
<dbReference type="GO" id="GO:0016020">
    <property type="term" value="C:membrane"/>
    <property type="evidence" value="ECO:0007669"/>
    <property type="project" value="InterPro"/>
</dbReference>
<dbReference type="InterPro" id="IPR007110">
    <property type="entry name" value="Ig-like_dom"/>
</dbReference>
<feature type="transmembrane region" description="Helical" evidence="2">
    <location>
        <begin position="1162"/>
        <end position="1180"/>
    </location>
</feature>
<evidence type="ECO:0000313" key="5">
    <source>
        <dbReference type="Proteomes" id="UP001286313"/>
    </source>
</evidence>
<dbReference type="InterPro" id="IPR036445">
    <property type="entry name" value="GPCR_2_extracell_dom_sf"/>
</dbReference>
<sequence>MDWDGRGLNITYELRKLWDLETIVGGLDHAYIGDCSYNGVPVLHQLNHRYIGGESLCVCEEGYHGVVCQHHYTTIPYHDATCGGVGECDHNCHLRHHDNSQVAFCSCRAGYVLVNLTSCLPIADEWEVMVKVVMLAGQRPLTQHQAWSKASKAVQEVVGSVDRNLTVNTRGGGVVVSKVGVVGGELATRLVQDSAPWRQHFGPSSIHITSVPTLHIGPVTAWWSESVLMLTCPVRGGPDLTFTWLKDGTRVYSHHVRSCTYEDRIGRLHVIAEHGRDEYECTDVLWVTEAGQEERGTYECVVESGGDDGGGEGWRASRQVLVGRNESLHLLVNPRVATVKKGENVIITCTTSNRGWASKHHYNVWWIVKPNQGYSHITQHSLHRRGTVITITHVKKALRVKCMVKERAGVWWSPGDVEGGEEAQAEVRVRLITPHTPVCLPHLAYGITWRLTQEGESDVAECPDGYEGQRGATRACHTAICQEEQNCGPPVWQVPDFSGCVRLSLLHLQTPLILHERGFSSLPADLDGLVGAVWRLLKEGQPPLLPGEGASVLRTLWLVQQAMKRRRVVGEDKSGRISTVTTLLACLNHLLDYPHSITTQDSRLLVQMARSEVRESLMGAWLVRQKKVVVVKLSQMVVVVGRLSSRHPHLTLTPLSHPTPTTQQPHLTPTPLSHPTPNTYQPHLIHTPLSYHTPTTQQPHLTHTLLSHPTLTTQQPHLTHTPLIYPTPTTNITIPTTTLSTTNTTTTTNYNKNNNNNNSANITNNNNNNHKNSDSNNDTSFNEKRQIRELLVRLVKVEGKVLVVGPLVEVMVVEVREDERKVDEEEEEKREKEDEEKEEKEKLNLLPSPTKLPTPRPPTPTTPSLPRPRTSPPTPTTPPTPSRPPTPTTPSLPRPHTPPPTPTTPPTLTRPPTLTTPSLPRPHTPPPTPTTPRTPSRPPTLTTPSLPRPHTPRPPMPTTQPSPRPHTPPPTPTTPPRPSRPPTPTIAPHTQDYEVLSYMYFVDNRTPPFINSEDWEWACGRVEVTEEGVTRERTELRACQVSAWAWGGMSERAWMCRCRGPGLYTLLMIPRPPIQSEVGKVSVWWLGVVCIMAGAASMTGEMIQLLTHAHTHTPRPHQIQLRFLRSVYMLCFNLALAVLILWPGVEVGNYKSGRGILQNVRGGVAGVGMVGVVLCVGVGAGQQLTLHQHLASATTTIKPYAFTYVITLIILVNALGVGGVVWWVIRPPYPPPTLDPLSWLPLGDVWVVGVAGVGVGGVAAVWVAVTAHNLRVLVLLTASTPPHRILGLVWRRVCVLGVTGAMDCIVIITSFFLHQYIGQLVFCIATLTQSFGWLVMYTCGGDSGDNGGGVCCGDITCCDVTRCHSSSTSSIQQEGDECSDVEVKSRRRCCLGGFVPPPLHYVGGDSGGGGGGPGRGCLPLRRGWEFRSRVGSLWSQTASTVGSPEPLDTLPSPTELPGPPLNFPPVSEHRPAEPSTSRITPSKLLEPPLSLPPVSEHHPPETSSTSRVTVRKPTTLCLKSSKFLCGKNVTSPEDYPQINLQLPYPDFPSSASTERQLTSRVLHQSARTHRGTHNKYLEMSVHRNAKQTLRRKSIFTKKSATGSNTPRKYINASGENIAGHDTKASKFTTKKPESIPKSGL</sequence>
<feature type="compositionally biased region" description="Pro residues" evidence="1">
    <location>
        <begin position="850"/>
        <end position="909"/>
    </location>
</feature>
<protein>
    <recommendedName>
        <fullName evidence="3">Ig-like domain-containing protein</fullName>
    </recommendedName>
</protein>
<dbReference type="Proteomes" id="UP001286313">
    <property type="component" value="Unassembled WGS sequence"/>
</dbReference>
<dbReference type="SUPFAM" id="SSF48726">
    <property type="entry name" value="Immunoglobulin"/>
    <property type="match status" value="2"/>
</dbReference>
<feature type="region of interest" description="Disordered" evidence="1">
    <location>
        <begin position="735"/>
        <end position="780"/>
    </location>
</feature>
<dbReference type="Gene3D" id="2.60.40.10">
    <property type="entry name" value="Immunoglobulins"/>
    <property type="match status" value="1"/>
</dbReference>
<dbReference type="GO" id="GO:0004930">
    <property type="term" value="F:G protein-coupled receptor activity"/>
    <property type="evidence" value="ECO:0007669"/>
    <property type="project" value="InterPro"/>
</dbReference>
<feature type="compositionally biased region" description="Polar residues" evidence="1">
    <location>
        <begin position="1597"/>
        <end position="1606"/>
    </location>
</feature>
<dbReference type="InterPro" id="IPR003599">
    <property type="entry name" value="Ig_sub"/>
</dbReference>
<feature type="region of interest" description="Disordered" evidence="1">
    <location>
        <begin position="818"/>
        <end position="988"/>
    </location>
</feature>
<dbReference type="InterPro" id="IPR000742">
    <property type="entry name" value="EGF"/>
</dbReference>
<feature type="compositionally biased region" description="Low complexity" evidence="1">
    <location>
        <begin position="1481"/>
        <end position="1494"/>
    </location>
</feature>
<evidence type="ECO:0000259" key="3">
    <source>
        <dbReference type="PROSITE" id="PS50835"/>
    </source>
</evidence>
<feature type="region of interest" description="Disordered" evidence="1">
    <location>
        <begin position="1597"/>
        <end position="1640"/>
    </location>
</feature>
<dbReference type="PANTHER" id="PTHR48125:SF10">
    <property type="entry name" value="OS12G0136300 PROTEIN"/>
    <property type="match status" value="1"/>
</dbReference>
<gene>
    <name evidence="4" type="ORF">Pcinc_028353</name>
</gene>
<feature type="compositionally biased region" description="Low complexity" evidence="1">
    <location>
        <begin position="650"/>
        <end position="672"/>
    </location>
</feature>
<keyword evidence="2" id="KW-1133">Transmembrane helix</keyword>
<organism evidence="4 5">
    <name type="scientific">Petrolisthes cinctipes</name>
    <name type="common">Flat porcelain crab</name>
    <dbReference type="NCBI Taxonomy" id="88211"/>
    <lineage>
        <taxon>Eukaryota</taxon>
        <taxon>Metazoa</taxon>
        <taxon>Ecdysozoa</taxon>
        <taxon>Arthropoda</taxon>
        <taxon>Crustacea</taxon>
        <taxon>Multicrustacea</taxon>
        <taxon>Malacostraca</taxon>
        <taxon>Eumalacostraca</taxon>
        <taxon>Eucarida</taxon>
        <taxon>Decapoda</taxon>
        <taxon>Pleocyemata</taxon>
        <taxon>Anomura</taxon>
        <taxon>Galatheoidea</taxon>
        <taxon>Porcellanidae</taxon>
        <taxon>Petrolisthes</taxon>
    </lineage>
</organism>
<feature type="transmembrane region" description="Helical" evidence="2">
    <location>
        <begin position="1123"/>
        <end position="1142"/>
    </location>
</feature>
<feature type="region of interest" description="Disordered" evidence="1">
    <location>
        <begin position="648"/>
        <end position="672"/>
    </location>
</feature>
<dbReference type="InterPro" id="IPR036179">
    <property type="entry name" value="Ig-like_dom_sf"/>
</dbReference>
<feature type="transmembrane region" description="Helical" evidence="2">
    <location>
        <begin position="1083"/>
        <end position="1103"/>
    </location>
</feature>
<feature type="transmembrane region" description="Helical" evidence="2">
    <location>
        <begin position="1245"/>
        <end position="1265"/>
    </location>
</feature>
<evidence type="ECO:0000313" key="4">
    <source>
        <dbReference type="EMBL" id="KAK3866096.1"/>
    </source>
</evidence>
<comment type="caution">
    <text evidence="4">The sequence shown here is derived from an EMBL/GenBank/DDBJ whole genome shotgun (WGS) entry which is preliminary data.</text>
</comment>
<feature type="domain" description="Ig-like" evidence="3">
    <location>
        <begin position="212"/>
        <end position="317"/>
    </location>
</feature>
<evidence type="ECO:0000256" key="1">
    <source>
        <dbReference type="SAM" id="MobiDB-lite"/>
    </source>
</evidence>
<evidence type="ECO:0000256" key="2">
    <source>
        <dbReference type="SAM" id="Phobius"/>
    </source>
</evidence>
<keyword evidence="5" id="KW-1185">Reference proteome</keyword>
<keyword evidence="2" id="KW-0472">Membrane</keyword>
<feature type="compositionally biased region" description="Low complexity" evidence="1">
    <location>
        <begin position="735"/>
        <end position="779"/>
    </location>
</feature>
<dbReference type="InterPro" id="IPR013783">
    <property type="entry name" value="Ig-like_fold"/>
</dbReference>
<reference evidence="4" key="1">
    <citation type="submission" date="2023-10" db="EMBL/GenBank/DDBJ databases">
        <title>Genome assemblies of two species of porcelain crab, Petrolisthes cinctipes and Petrolisthes manimaculis (Anomura: Porcellanidae).</title>
        <authorList>
            <person name="Angst P."/>
        </authorList>
    </citation>
    <scope>NUCLEOTIDE SEQUENCE</scope>
    <source>
        <strain evidence="4">PB745_01</strain>
        <tissue evidence="4">Gill</tissue>
    </source>
</reference>